<organism evidence="1 2">
    <name type="scientific">Sagittula salina</name>
    <dbReference type="NCBI Taxonomy" id="2820268"/>
    <lineage>
        <taxon>Bacteria</taxon>
        <taxon>Pseudomonadati</taxon>
        <taxon>Pseudomonadota</taxon>
        <taxon>Alphaproteobacteria</taxon>
        <taxon>Rhodobacterales</taxon>
        <taxon>Roseobacteraceae</taxon>
        <taxon>Sagittula</taxon>
    </lineage>
</organism>
<evidence type="ECO:0000313" key="2">
    <source>
        <dbReference type="Proteomes" id="UP000675940"/>
    </source>
</evidence>
<comment type="caution">
    <text evidence="1">The sequence shown here is derived from an EMBL/GenBank/DDBJ whole genome shotgun (WGS) entry which is preliminary data.</text>
</comment>
<dbReference type="EMBL" id="JAGISH010000028">
    <property type="protein sequence ID" value="MBP0485188.1"/>
    <property type="molecule type" value="Genomic_DNA"/>
</dbReference>
<keyword evidence="2" id="KW-1185">Reference proteome</keyword>
<gene>
    <name evidence="1" type="ORF">J5474_22240</name>
</gene>
<proteinExistence type="predicted"/>
<accession>A0A940MSH8</accession>
<dbReference type="AlphaFoldDB" id="A0A940MSH8"/>
<dbReference type="RefSeq" id="WP_209364190.1">
    <property type="nucleotide sequence ID" value="NZ_JAGISH010000028.1"/>
</dbReference>
<sequence>MKNPRKIDHARVTAALEGKLATSELTNEEHAAWVEAFNEKMGEPGEHEEAFFARRRRLGLGVGLDENGNLVYARSRPPHLR</sequence>
<evidence type="ECO:0000313" key="1">
    <source>
        <dbReference type="EMBL" id="MBP0485188.1"/>
    </source>
</evidence>
<reference evidence="1" key="1">
    <citation type="submission" date="2021-03" db="EMBL/GenBank/DDBJ databases">
        <title>Sagittula salina sp. nov. strain M10.9X isolated from the marine waste.</title>
        <authorList>
            <person name="Satari L."/>
            <person name="Molina-Menor E."/>
            <person name="Vidal-Verdu A."/>
            <person name="Pascual J."/>
            <person name="Pereto J."/>
            <person name="Porcar M."/>
        </authorList>
    </citation>
    <scope>NUCLEOTIDE SEQUENCE</scope>
    <source>
        <strain evidence="1">M10.9X</strain>
    </source>
</reference>
<dbReference type="Proteomes" id="UP000675940">
    <property type="component" value="Unassembled WGS sequence"/>
</dbReference>
<name>A0A940MSH8_9RHOB</name>
<protein>
    <submittedName>
        <fullName evidence="1">Uncharacterized protein</fullName>
    </submittedName>
</protein>